<dbReference type="EMBL" id="FZQP02000006">
    <property type="protein sequence ID" value="VVC86675.1"/>
    <property type="molecule type" value="Genomic_DNA"/>
</dbReference>
<keyword evidence="3" id="KW-1185">Reference proteome</keyword>
<gene>
    <name evidence="2" type="ORF">LSINAPIS_LOCUS453</name>
</gene>
<evidence type="ECO:0000313" key="2">
    <source>
        <dbReference type="EMBL" id="VVC86675.1"/>
    </source>
</evidence>
<dbReference type="SUPFAM" id="SSF56219">
    <property type="entry name" value="DNase I-like"/>
    <property type="match status" value="1"/>
</dbReference>
<reference evidence="2 3" key="1">
    <citation type="submission" date="2017-07" db="EMBL/GenBank/DDBJ databases">
        <authorList>
            <person name="Talla V."/>
            <person name="Backstrom N."/>
        </authorList>
    </citation>
    <scope>NUCLEOTIDE SEQUENCE [LARGE SCALE GENOMIC DNA]</scope>
</reference>
<feature type="region of interest" description="Disordered" evidence="1">
    <location>
        <begin position="31"/>
        <end position="85"/>
    </location>
</feature>
<protein>
    <submittedName>
        <fullName evidence="2">Uncharacterized protein</fullName>
    </submittedName>
</protein>
<dbReference type="AlphaFoldDB" id="A0A5E4PNG0"/>
<dbReference type="Proteomes" id="UP000324832">
    <property type="component" value="Unassembled WGS sequence"/>
</dbReference>
<name>A0A5E4PNG0_9NEOP</name>
<accession>A0A5E4PNG0</accession>
<evidence type="ECO:0000313" key="3">
    <source>
        <dbReference type="Proteomes" id="UP000324832"/>
    </source>
</evidence>
<proteinExistence type="predicted"/>
<dbReference type="Gene3D" id="3.60.10.10">
    <property type="entry name" value="Endonuclease/exonuclease/phosphatase"/>
    <property type="match status" value="1"/>
</dbReference>
<dbReference type="InterPro" id="IPR036691">
    <property type="entry name" value="Endo/exonu/phosph_ase_sf"/>
</dbReference>
<feature type="compositionally biased region" description="Basic and acidic residues" evidence="1">
    <location>
        <begin position="46"/>
        <end position="56"/>
    </location>
</feature>
<organism evidence="2 3">
    <name type="scientific">Leptidea sinapis</name>
    <dbReference type="NCBI Taxonomy" id="189913"/>
    <lineage>
        <taxon>Eukaryota</taxon>
        <taxon>Metazoa</taxon>
        <taxon>Ecdysozoa</taxon>
        <taxon>Arthropoda</taxon>
        <taxon>Hexapoda</taxon>
        <taxon>Insecta</taxon>
        <taxon>Pterygota</taxon>
        <taxon>Neoptera</taxon>
        <taxon>Endopterygota</taxon>
        <taxon>Lepidoptera</taxon>
        <taxon>Glossata</taxon>
        <taxon>Ditrysia</taxon>
        <taxon>Papilionoidea</taxon>
        <taxon>Pieridae</taxon>
        <taxon>Dismorphiinae</taxon>
        <taxon>Leptidea</taxon>
    </lineage>
</organism>
<evidence type="ECO:0000256" key="1">
    <source>
        <dbReference type="SAM" id="MobiDB-lite"/>
    </source>
</evidence>
<sequence>MDNSDRLLREAVEEKRKELEELEALALFTPRKSLARTPPGGFGSVEELRQGAEKRPLQSPEEVQEALRRKLEPSTSGLKSKDGMSMKDQDIEDLIELANTAGSTIMSAATGPTNKLNKADLGLIGTQVQRLTAVVATLAGRLLKAKETERAVPITAGVTPPGNTYASMLRTGRMATQPKPQKMGASIAVYPMESSGLSTADETKAALKEAINPHTMGLQVARLRKVGNAGVVLQTRSKEDLEKIKKAMPATLKLQETGQRTPLVAILNIQGHVKDGEELLGALRQQNFSEVDAKEGFPRVAFYKKTKGGSCTTVVLACSAQWRDRLMSRERVYIDWERYLVRDFLDVTCCSKCQWYGHSTQHCRAEKETCSGCGDAGNGHKECKAKNVRCATCVKAEKQGEDHKTAASTCPARIAAQKRAAERTDYGSTATAELPEIAQRLGLGIVLVQEQYARAQLQGLLQCAEDSKAGIYVNSTRIAGMILPHLSTPHCLVAHFRGGRRRFLHGVGYCESIETHIEHLDRVLEALRGKQVIIVADTNTHSPLWHSRREQFEGRGA</sequence>